<evidence type="ECO:0000313" key="2">
    <source>
        <dbReference type="Proteomes" id="UP001597041"/>
    </source>
</evidence>
<comment type="caution">
    <text evidence="1">The sequence shown here is derived from an EMBL/GenBank/DDBJ whole genome shotgun (WGS) entry which is preliminary data.</text>
</comment>
<keyword evidence="2" id="KW-1185">Reference proteome</keyword>
<organism evidence="1 2">
    <name type="scientific">Oceanobacillus locisalsi</name>
    <dbReference type="NCBI Taxonomy" id="546107"/>
    <lineage>
        <taxon>Bacteria</taxon>
        <taxon>Bacillati</taxon>
        <taxon>Bacillota</taxon>
        <taxon>Bacilli</taxon>
        <taxon>Bacillales</taxon>
        <taxon>Bacillaceae</taxon>
        <taxon>Oceanobacillus</taxon>
    </lineage>
</organism>
<gene>
    <name evidence="1" type="ORF">ACFQ19_12365</name>
</gene>
<accession>A0ABW3NGI7</accession>
<dbReference type="EMBL" id="JBHTKK010000015">
    <property type="protein sequence ID" value="MFD1066822.1"/>
    <property type="molecule type" value="Genomic_DNA"/>
</dbReference>
<protein>
    <submittedName>
        <fullName evidence="1">Uncharacterized protein</fullName>
    </submittedName>
</protein>
<reference evidence="2" key="1">
    <citation type="journal article" date="2019" name="Int. J. Syst. Evol. Microbiol.">
        <title>The Global Catalogue of Microorganisms (GCM) 10K type strain sequencing project: providing services to taxonomists for standard genome sequencing and annotation.</title>
        <authorList>
            <consortium name="The Broad Institute Genomics Platform"/>
            <consortium name="The Broad Institute Genome Sequencing Center for Infectious Disease"/>
            <person name="Wu L."/>
            <person name="Ma J."/>
        </authorList>
    </citation>
    <scope>NUCLEOTIDE SEQUENCE [LARGE SCALE GENOMIC DNA]</scope>
    <source>
        <strain evidence="2">CCUG 56608</strain>
    </source>
</reference>
<dbReference type="RefSeq" id="WP_379592512.1">
    <property type="nucleotide sequence ID" value="NZ_JBHTKK010000015.1"/>
</dbReference>
<proteinExistence type="predicted"/>
<evidence type="ECO:0000313" key="1">
    <source>
        <dbReference type="EMBL" id="MFD1066822.1"/>
    </source>
</evidence>
<name>A0ABW3NGI7_9BACI</name>
<dbReference type="Proteomes" id="UP001597041">
    <property type="component" value="Unassembled WGS sequence"/>
</dbReference>
<sequence length="40" mass="4944">MLNAIKENTNDYRVNQPDYDGLWKNLIEELFQEFMAFFER</sequence>